<name>A0ABV5P1Z2_9ACTN</name>
<organism evidence="2 3">
    <name type="scientific">Nonomuraea salmonea</name>
    <dbReference type="NCBI Taxonomy" id="46181"/>
    <lineage>
        <taxon>Bacteria</taxon>
        <taxon>Bacillati</taxon>
        <taxon>Actinomycetota</taxon>
        <taxon>Actinomycetes</taxon>
        <taxon>Streptosporangiales</taxon>
        <taxon>Streptosporangiaceae</taxon>
        <taxon>Nonomuraea</taxon>
    </lineage>
</organism>
<dbReference type="PANTHER" id="PTHR43784">
    <property type="entry name" value="GDSL-LIKE LIPASE/ACYLHYDROLASE, PUTATIVE (AFU_ORTHOLOGUE AFUA_2G00820)-RELATED"/>
    <property type="match status" value="1"/>
</dbReference>
<dbReference type="InterPro" id="IPR008265">
    <property type="entry name" value="Lipase_GDSL_AS"/>
</dbReference>
<keyword evidence="3" id="KW-1185">Reference proteome</keyword>
<dbReference type="InterPro" id="IPR036514">
    <property type="entry name" value="SGNH_hydro_sf"/>
</dbReference>
<gene>
    <name evidence="2" type="ORF">ACFFR3_44410</name>
</gene>
<dbReference type="SUPFAM" id="SSF52266">
    <property type="entry name" value="SGNH hydrolase"/>
    <property type="match status" value="1"/>
</dbReference>
<dbReference type="RefSeq" id="WP_345399973.1">
    <property type="nucleotide sequence ID" value="NZ_BAAAXS010000001.1"/>
</dbReference>
<dbReference type="PANTHER" id="PTHR43784:SF2">
    <property type="entry name" value="GDSL-LIKE LIPASE_ACYLHYDROLASE, PUTATIVE (AFU_ORTHOLOGUE AFUA_2G00820)-RELATED"/>
    <property type="match status" value="1"/>
</dbReference>
<dbReference type="InterPro" id="IPR013830">
    <property type="entry name" value="SGNH_hydro"/>
</dbReference>
<dbReference type="InterPro" id="IPR053140">
    <property type="entry name" value="GDSL_Rv0518-like"/>
</dbReference>
<protein>
    <submittedName>
        <fullName evidence="2">GDSL-type esterase/lipase family protein</fullName>
    </submittedName>
</protein>
<proteinExistence type="predicted"/>
<sequence>MTGPATGPVTAWSAAAEALGGRLCEVTVRNIIRPAVGGTDLRVRLTNAYGDRPLRFGHVYVGVPSSGPALEAGSNRMLTFADDPEVTLVPGTTALSDPLPGSVAAGRRLAITLYLRGPSGALTGRNRATSPSLPSERPGMPAYRSLPGDHAADERGAPFIEEATVWHWLDSLTVVPPAPVQVVAVLGDSITTGVGSETGQGWPDFLPLPVANEGISGGKLLTAGPGHSAEIRLTTEVLPKPGITTVIVQAGINDVGAGARAHDLIAAYERMAAAAHATGVRLVAGTLTPFEGAEYWTAEKERTRQKVNTFLRRNTTPDHPDATPGHPGDAFRRRGAGFDGLADFDAVLRDPARPARLLPVHDSGDHLHPSTAGHRAMAAAVDLGYAG</sequence>
<evidence type="ECO:0000313" key="3">
    <source>
        <dbReference type="Proteomes" id="UP001589568"/>
    </source>
</evidence>
<dbReference type="Proteomes" id="UP001589568">
    <property type="component" value="Unassembled WGS sequence"/>
</dbReference>
<evidence type="ECO:0000259" key="1">
    <source>
        <dbReference type="Pfam" id="PF13472"/>
    </source>
</evidence>
<dbReference type="EMBL" id="JBHMCF010000051">
    <property type="protein sequence ID" value="MFB9476578.1"/>
    <property type="molecule type" value="Genomic_DNA"/>
</dbReference>
<comment type="caution">
    <text evidence="2">The sequence shown here is derived from an EMBL/GenBank/DDBJ whole genome shotgun (WGS) entry which is preliminary data.</text>
</comment>
<dbReference type="PROSITE" id="PS01098">
    <property type="entry name" value="LIPASE_GDSL_SER"/>
    <property type="match status" value="1"/>
</dbReference>
<accession>A0ABV5P1Z2</accession>
<dbReference type="Gene3D" id="3.40.50.1110">
    <property type="entry name" value="SGNH hydrolase"/>
    <property type="match status" value="1"/>
</dbReference>
<feature type="domain" description="SGNH hydrolase-type esterase" evidence="1">
    <location>
        <begin position="185"/>
        <end position="376"/>
    </location>
</feature>
<dbReference type="Pfam" id="PF13472">
    <property type="entry name" value="Lipase_GDSL_2"/>
    <property type="match status" value="1"/>
</dbReference>
<reference evidence="2 3" key="1">
    <citation type="submission" date="2024-09" db="EMBL/GenBank/DDBJ databases">
        <authorList>
            <person name="Sun Q."/>
            <person name="Mori K."/>
        </authorList>
    </citation>
    <scope>NUCLEOTIDE SEQUENCE [LARGE SCALE GENOMIC DNA]</scope>
    <source>
        <strain evidence="2 3">JCM 3324</strain>
    </source>
</reference>
<evidence type="ECO:0000313" key="2">
    <source>
        <dbReference type="EMBL" id="MFB9476578.1"/>
    </source>
</evidence>